<evidence type="ECO:0000256" key="3">
    <source>
        <dbReference type="ARBA" id="ARBA00022723"/>
    </source>
</evidence>
<evidence type="ECO:0000256" key="2">
    <source>
        <dbReference type="ARBA" id="ARBA00022679"/>
    </source>
</evidence>
<keyword evidence="5" id="KW-0863">Zinc-finger</keyword>
<dbReference type="AlphaFoldDB" id="A0A9P7UMW9"/>
<keyword evidence="7" id="KW-0862">Zinc</keyword>
<evidence type="ECO:0000256" key="7">
    <source>
        <dbReference type="ARBA" id="ARBA00022833"/>
    </source>
</evidence>
<name>A0A9P7UMW9_9AGAR</name>
<evidence type="ECO:0000256" key="4">
    <source>
        <dbReference type="ARBA" id="ARBA00022737"/>
    </source>
</evidence>
<dbReference type="PANTHER" id="PTHR22770:SF47">
    <property type="entry name" value="E3 UBIQUITIN-PROTEIN LIGASE RNF216"/>
    <property type="match status" value="1"/>
</dbReference>
<keyword evidence="4" id="KW-0677">Repeat</keyword>
<keyword evidence="11" id="KW-1185">Reference proteome</keyword>
<dbReference type="Proteomes" id="UP001049176">
    <property type="component" value="Chromosome 9"/>
</dbReference>
<dbReference type="EMBL" id="CM032189">
    <property type="protein sequence ID" value="KAG7087588.1"/>
    <property type="molecule type" value="Genomic_DNA"/>
</dbReference>
<dbReference type="RefSeq" id="XP_043004059.1">
    <property type="nucleotide sequence ID" value="XM_043158705.1"/>
</dbReference>
<dbReference type="PANTHER" id="PTHR22770">
    <property type="entry name" value="UBIQUITIN CONJUGATING ENZYME 7 INTERACTING PROTEIN-RELATED"/>
    <property type="match status" value="1"/>
</dbReference>
<evidence type="ECO:0000313" key="11">
    <source>
        <dbReference type="Proteomes" id="UP001049176"/>
    </source>
</evidence>
<dbReference type="GeneID" id="66082617"/>
<comment type="caution">
    <text evidence="10">The sequence shown here is derived from an EMBL/GenBank/DDBJ whole genome shotgun (WGS) entry which is preliminary data.</text>
</comment>
<reference evidence="10" key="1">
    <citation type="journal article" date="2021" name="Genome Biol. Evol.">
        <title>The assembled and annotated genome of the fairy-ring fungus Marasmius oreades.</title>
        <authorList>
            <person name="Hiltunen M."/>
            <person name="Ament-Velasquez S.L."/>
            <person name="Johannesson H."/>
        </authorList>
    </citation>
    <scope>NUCLEOTIDE SEQUENCE</scope>
    <source>
        <strain evidence="10">03SP1</strain>
    </source>
</reference>
<evidence type="ECO:0000256" key="1">
    <source>
        <dbReference type="ARBA" id="ARBA00004906"/>
    </source>
</evidence>
<dbReference type="KEGG" id="more:E1B28_013542"/>
<evidence type="ECO:0000259" key="9">
    <source>
        <dbReference type="PROSITE" id="PS51873"/>
    </source>
</evidence>
<keyword evidence="2" id="KW-0808">Transferase</keyword>
<dbReference type="Pfam" id="PF26200">
    <property type="entry name" value="Rcat_RNF216"/>
    <property type="match status" value="1"/>
</dbReference>
<evidence type="ECO:0000313" key="10">
    <source>
        <dbReference type="EMBL" id="KAG7087588.1"/>
    </source>
</evidence>
<dbReference type="InterPro" id="IPR051628">
    <property type="entry name" value="LUBAC_E3_Ligases"/>
</dbReference>
<organism evidence="10 11">
    <name type="scientific">Marasmius oreades</name>
    <name type="common">fairy-ring Marasmius</name>
    <dbReference type="NCBI Taxonomy" id="181124"/>
    <lineage>
        <taxon>Eukaryota</taxon>
        <taxon>Fungi</taxon>
        <taxon>Dikarya</taxon>
        <taxon>Basidiomycota</taxon>
        <taxon>Agaricomycotina</taxon>
        <taxon>Agaricomycetes</taxon>
        <taxon>Agaricomycetidae</taxon>
        <taxon>Agaricales</taxon>
        <taxon>Marasmiineae</taxon>
        <taxon>Marasmiaceae</taxon>
        <taxon>Marasmius</taxon>
    </lineage>
</organism>
<evidence type="ECO:0000256" key="6">
    <source>
        <dbReference type="ARBA" id="ARBA00022786"/>
    </source>
</evidence>
<protein>
    <recommendedName>
        <fullName evidence="9">RING-type domain-containing protein</fullName>
    </recommendedName>
</protein>
<evidence type="ECO:0000256" key="5">
    <source>
        <dbReference type="ARBA" id="ARBA00022771"/>
    </source>
</evidence>
<dbReference type="OrthoDB" id="10009520at2759"/>
<dbReference type="SUPFAM" id="SSF57850">
    <property type="entry name" value="RING/U-box"/>
    <property type="match status" value="1"/>
</dbReference>
<accession>A0A9P7UMW9</accession>
<dbReference type="GO" id="GO:0008270">
    <property type="term" value="F:zinc ion binding"/>
    <property type="evidence" value="ECO:0007669"/>
    <property type="project" value="UniProtKB-KW"/>
</dbReference>
<feature type="region of interest" description="Disordered" evidence="8">
    <location>
        <begin position="159"/>
        <end position="178"/>
    </location>
</feature>
<keyword evidence="3" id="KW-0479">Metal-binding</keyword>
<dbReference type="InterPro" id="IPR044066">
    <property type="entry name" value="TRIAD_supradom"/>
</dbReference>
<gene>
    <name evidence="10" type="ORF">E1B28_013542</name>
</gene>
<proteinExistence type="predicted"/>
<dbReference type="GO" id="GO:0016740">
    <property type="term" value="F:transferase activity"/>
    <property type="evidence" value="ECO:0007669"/>
    <property type="project" value="UniProtKB-KW"/>
</dbReference>
<comment type="pathway">
    <text evidence="1">Protein modification; protein ubiquitination.</text>
</comment>
<feature type="domain" description="RING-type" evidence="9">
    <location>
        <begin position="50"/>
        <end position="305"/>
    </location>
</feature>
<dbReference type="PROSITE" id="PS51873">
    <property type="entry name" value="TRIAD"/>
    <property type="match status" value="1"/>
</dbReference>
<sequence>MGCTQISSPYPDNGMSVAAVFGVEWILQGLSRLGNELRKLETVFRRKLGPTVSCDICSESIWLGEAILCSDNAHNYCMDCLTRTIEGMLLGDLALKYDESTTKPLCCFCTHGFASTLPMPSPLLERRWDQRIISSELRNLGLPLLKCVHCGYMVIDGEEETNNNNAPEPPEPPPETLSSSLCRRFLSFIGVESNETEGPPPRQFFCPQCNWTTCLGCSVTMQHVPAGVDSHRCKTEDLRLAIERAVSDRLVYTCPRPSCGHTLLKDGGCNHCTCVCGYEYCHLCHGNLGDDRQLWKDHYCCHFTDDPSARGGVKNGKCILCGKCRLYEDRNDEEIQRSIEERVTNEWKRKQLWDNVRGWFGFA</sequence>
<evidence type="ECO:0000256" key="8">
    <source>
        <dbReference type="SAM" id="MobiDB-lite"/>
    </source>
</evidence>
<keyword evidence="6" id="KW-0833">Ubl conjugation pathway</keyword>